<dbReference type="InterPro" id="IPR019406">
    <property type="entry name" value="APLF_PBZ"/>
</dbReference>
<comment type="similarity">
    <text evidence="3">Belongs to the HPF1 family.</text>
</comment>
<evidence type="ECO:0000313" key="9">
    <source>
        <dbReference type="RefSeq" id="XP_023942125.2"/>
    </source>
</evidence>
<evidence type="ECO:0000259" key="7">
    <source>
        <dbReference type="Pfam" id="PF10283"/>
    </source>
</evidence>
<sequence length="432" mass="49701">MSEEWKAYTSDTRVVCKYGTKCYQKNPEHHKQYKHPPQLRDKVNKRQNNRFKPYDKEKRPTVKAQTSADDIAAVDINVNDVDQPTTTTNQIDDNSSENSHQPITNIEEVPKYLVKSDSVTFHDKDTDPGILKECFLTEMPDDFFQFYKCLQEDTENVEKLLSSVNLQLIGPYELFLGKLPKLDDKDLYLIHWRFFFDPPEFQAVLKKKGKSEFHIGYYRDDPQEKPVFLAKNDSSANYTITPVAENIFGAVYSFLQNEKKTSPFISISCQKLMEKVKKWADTHNFSIEEYNINKKRIPQIVCRTFHSAGIVVPYNKKTQLGYRKLAESDADIKKMFKQLKEAKSQADKDKILSELQPVITYASIAMDECDFGTGLEAGIALFCSGLPELQKSALKNLEVAYSLLGRGAFSKIIQMHMKYRRKGPEMSVLGND</sequence>
<organism evidence="8 9">
    <name type="scientific">Bicyclus anynana</name>
    <name type="common">Squinting bush brown butterfly</name>
    <dbReference type="NCBI Taxonomy" id="110368"/>
    <lineage>
        <taxon>Eukaryota</taxon>
        <taxon>Metazoa</taxon>
        <taxon>Ecdysozoa</taxon>
        <taxon>Arthropoda</taxon>
        <taxon>Hexapoda</taxon>
        <taxon>Insecta</taxon>
        <taxon>Pterygota</taxon>
        <taxon>Neoptera</taxon>
        <taxon>Endopterygota</taxon>
        <taxon>Lepidoptera</taxon>
        <taxon>Glossata</taxon>
        <taxon>Ditrysia</taxon>
        <taxon>Papilionoidea</taxon>
        <taxon>Nymphalidae</taxon>
        <taxon>Satyrinae</taxon>
        <taxon>Satyrini</taxon>
        <taxon>Mycalesina</taxon>
        <taxon>Bicyclus</taxon>
    </lineage>
</organism>
<feature type="domain" description="PBZ-type" evidence="7">
    <location>
        <begin position="15"/>
        <end position="37"/>
    </location>
</feature>
<dbReference type="Pfam" id="PF10228">
    <property type="entry name" value="HPF1"/>
    <property type="match status" value="1"/>
</dbReference>
<dbReference type="OrthoDB" id="416496at2759"/>
<gene>
    <name evidence="9" type="primary">LOC112048709</name>
</gene>
<dbReference type="GeneID" id="112048709"/>
<dbReference type="GO" id="GO:0005694">
    <property type="term" value="C:chromosome"/>
    <property type="evidence" value="ECO:0007669"/>
    <property type="project" value="UniProtKB-SubCell"/>
</dbReference>
<dbReference type="Proteomes" id="UP001652582">
    <property type="component" value="Chromosome 6"/>
</dbReference>
<dbReference type="AlphaFoldDB" id="A0A6J1N2M0"/>
<protein>
    <submittedName>
        <fullName evidence="9">Histone PARylation factor 1</fullName>
    </submittedName>
</protein>
<keyword evidence="8" id="KW-1185">Reference proteome</keyword>
<evidence type="ECO:0000256" key="4">
    <source>
        <dbReference type="ARBA" id="ARBA00022454"/>
    </source>
</evidence>
<evidence type="ECO:0000256" key="2">
    <source>
        <dbReference type="ARBA" id="ARBA00004286"/>
    </source>
</evidence>
<dbReference type="Pfam" id="PF10283">
    <property type="entry name" value="zf-CCHH"/>
    <property type="match status" value="1"/>
</dbReference>
<dbReference type="GO" id="GO:0042393">
    <property type="term" value="F:histone binding"/>
    <property type="evidence" value="ECO:0007669"/>
    <property type="project" value="InterPro"/>
</dbReference>
<evidence type="ECO:0000256" key="6">
    <source>
        <dbReference type="SAM" id="MobiDB-lite"/>
    </source>
</evidence>
<comment type="subcellular location">
    <subcellularLocation>
        <location evidence="2">Chromosome</location>
    </subcellularLocation>
    <subcellularLocation>
        <location evidence="1">Nucleus</location>
    </subcellularLocation>
</comment>
<dbReference type="RefSeq" id="XP_023942125.2">
    <property type="nucleotide sequence ID" value="XM_024086357.2"/>
</dbReference>
<evidence type="ECO:0000256" key="1">
    <source>
        <dbReference type="ARBA" id="ARBA00004123"/>
    </source>
</evidence>
<accession>A0A6J1N2M0</accession>
<reference evidence="9" key="1">
    <citation type="submission" date="2025-08" db="UniProtKB">
        <authorList>
            <consortium name="RefSeq"/>
        </authorList>
    </citation>
    <scope>IDENTIFICATION</scope>
</reference>
<evidence type="ECO:0000313" key="8">
    <source>
        <dbReference type="Proteomes" id="UP001652582"/>
    </source>
</evidence>
<evidence type="ECO:0000256" key="3">
    <source>
        <dbReference type="ARBA" id="ARBA00010803"/>
    </source>
</evidence>
<dbReference type="GO" id="GO:0006974">
    <property type="term" value="P:DNA damage response"/>
    <property type="evidence" value="ECO:0007669"/>
    <property type="project" value="InterPro"/>
</dbReference>
<keyword evidence="5" id="KW-0539">Nucleus</keyword>
<evidence type="ECO:0000256" key="5">
    <source>
        <dbReference type="ARBA" id="ARBA00023242"/>
    </source>
</evidence>
<dbReference type="KEGG" id="bany:112048709"/>
<proteinExistence type="inferred from homology"/>
<feature type="region of interest" description="Disordered" evidence="6">
    <location>
        <begin position="25"/>
        <end position="66"/>
    </location>
</feature>
<name>A0A6J1N2M0_BICAN</name>
<feature type="region of interest" description="Disordered" evidence="6">
    <location>
        <begin position="82"/>
        <end position="104"/>
    </location>
</feature>
<dbReference type="InterPro" id="IPR019361">
    <property type="entry name" value="HPF1"/>
</dbReference>
<dbReference type="PANTHER" id="PTHR13386:SF1">
    <property type="entry name" value="HISTONE PARYLATION FACTOR 1"/>
    <property type="match status" value="1"/>
</dbReference>
<dbReference type="GO" id="GO:0005634">
    <property type="term" value="C:nucleus"/>
    <property type="evidence" value="ECO:0007669"/>
    <property type="project" value="UniProtKB-SubCell"/>
</dbReference>
<keyword evidence="4" id="KW-0158">Chromosome</keyword>
<dbReference type="GO" id="GO:0072572">
    <property type="term" value="F:poly-ADP-D-ribose binding"/>
    <property type="evidence" value="ECO:0007669"/>
    <property type="project" value="TreeGrafter"/>
</dbReference>
<dbReference type="PANTHER" id="PTHR13386">
    <property type="entry name" value="HISTONE PARYLATION FACTOR 1"/>
    <property type="match status" value="1"/>
</dbReference>